<keyword evidence="5" id="KW-0808">Transferase</keyword>
<dbReference type="InterPro" id="IPR043128">
    <property type="entry name" value="Rev_trsase/Diguanyl_cyclase"/>
</dbReference>
<gene>
    <name evidence="5" type="ORF">SJPD1_2262</name>
</gene>
<dbReference type="GO" id="GO:1902201">
    <property type="term" value="P:negative regulation of bacterial-type flagellum-dependent cell motility"/>
    <property type="evidence" value="ECO:0007669"/>
    <property type="project" value="TreeGrafter"/>
</dbReference>
<dbReference type="SUPFAM" id="SSF55073">
    <property type="entry name" value="Nucleotide cyclase"/>
    <property type="match status" value="1"/>
</dbReference>
<keyword evidence="3" id="KW-0812">Transmembrane</keyword>
<evidence type="ECO:0000259" key="4">
    <source>
        <dbReference type="PROSITE" id="PS50887"/>
    </source>
</evidence>
<dbReference type="KEGG" id="sulj:SJPD1_2262"/>
<dbReference type="PANTHER" id="PTHR45138">
    <property type="entry name" value="REGULATORY COMPONENTS OF SENSORY TRANSDUCTION SYSTEM"/>
    <property type="match status" value="1"/>
</dbReference>
<dbReference type="Gene3D" id="3.30.70.270">
    <property type="match status" value="1"/>
</dbReference>
<dbReference type="InterPro" id="IPR050469">
    <property type="entry name" value="Diguanylate_Cyclase"/>
</dbReference>
<feature type="transmembrane region" description="Helical" evidence="3">
    <location>
        <begin position="595"/>
        <end position="614"/>
    </location>
</feature>
<dbReference type="Pfam" id="PF09084">
    <property type="entry name" value="NMT1"/>
    <property type="match status" value="1"/>
</dbReference>
<keyword evidence="3" id="KW-1133">Transmembrane helix</keyword>
<dbReference type="EMBL" id="CP023275">
    <property type="protein sequence ID" value="ATB70359.1"/>
    <property type="molecule type" value="Genomic_DNA"/>
</dbReference>
<dbReference type="Pfam" id="PF00990">
    <property type="entry name" value="GGDEF"/>
    <property type="match status" value="1"/>
</dbReference>
<name>A0A290HYB8_9BACT</name>
<dbReference type="NCBIfam" id="TIGR00254">
    <property type="entry name" value="GGDEF"/>
    <property type="match status" value="1"/>
</dbReference>
<dbReference type="SMART" id="SM00267">
    <property type="entry name" value="GGDEF"/>
    <property type="match status" value="1"/>
</dbReference>
<dbReference type="GO" id="GO:0043709">
    <property type="term" value="P:cell adhesion involved in single-species biofilm formation"/>
    <property type="evidence" value="ECO:0007669"/>
    <property type="project" value="TreeGrafter"/>
</dbReference>
<dbReference type="PANTHER" id="PTHR45138:SF9">
    <property type="entry name" value="DIGUANYLATE CYCLASE DGCM-RELATED"/>
    <property type="match status" value="1"/>
</dbReference>
<dbReference type="PROSITE" id="PS50887">
    <property type="entry name" value="GGDEF"/>
    <property type="match status" value="1"/>
</dbReference>
<dbReference type="InterPro" id="IPR000160">
    <property type="entry name" value="GGDEF_dom"/>
</dbReference>
<dbReference type="InterPro" id="IPR015168">
    <property type="entry name" value="SsuA/THI5"/>
</dbReference>
<evidence type="ECO:0000313" key="6">
    <source>
        <dbReference type="Proteomes" id="UP000217349"/>
    </source>
</evidence>
<sequence>MRALIFCLFFYITLFANHHREPISLQLTWLHQFQSAGFYVAQEKGFYDDLDLNVTIKEYQKGLNVVDAVLAKKSTYGIGRSSLIIDRSNHKPVVALMALFQYDPSILITTNPTIQTPQDLFNRTIMMSLDKLNSASMISMLLSHGVKVEDIFVQEPSFNIEDLIQHKIDAMACYISNEPFTLSKQNIPYTILNPKEYGFNFYGDILFTSEDELTLYKERAKRFYTATKQGWEWAFEHIPETAQLIYEKYNTQNKSLEALIYEGETLKKLAFDDDKPYGTLEPEKVEAIRNVYKISGMLQNIHSLEGFIDPLHFAKDIVKIGVLASREDQEIMPKTWSNSEQYLSDLFTSHQFVIIPLSFEEMEKKIQHGDLDFIITNPMFSIQLSQAYGISQIATISPRYKNHFYSEYGSVIFTKADATIERFNDLHEKKIGAVSPRSFGGYLLGMKEIGMPSLEKNILFFGTHANVVKAVLEGRVDAGIIRTDVLENMQEDNLISLSDIKILHAKKYPDFPFLVSTELYPEWVLAKTSHASEYLTNEVLSTLLKFSSKPKNKQEFRLTTPLDNSKVHALMQEFNIYPYQKEPYTFIDALLKYKYFFLGLFIPFIMAIFFIMHIQRLNKKLREHAIEIGNFNATLEHEVEERTHQLTLLNSKLKELANTDELTKIDNRRHFFLLATQYFYASKRNDLELHIFSLDIDLFKQVNDTYGHAIGDEVLKSFCHTIKEIIRQSDLFGRIGGEEFCICIQNTTLEGATTLAEKIREHIQNTVVVIDTQELPKITVSIGISSLQKEDNEIFDIIKRSDEALYRAKRNGRNQVQIILK</sequence>
<dbReference type="Pfam" id="PF12974">
    <property type="entry name" value="Phosphonate-bd"/>
    <property type="match status" value="1"/>
</dbReference>
<evidence type="ECO:0000256" key="1">
    <source>
        <dbReference type="ARBA" id="ARBA00012528"/>
    </source>
</evidence>
<dbReference type="GO" id="GO:0016301">
    <property type="term" value="F:kinase activity"/>
    <property type="evidence" value="ECO:0007669"/>
    <property type="project" value="UniProtKB-KW"/>
</dbReference>
<organism evidence="5 6">
    <name type="scientific">Sulfurospirillum diekertiae</name>
    <dbReference type="NCBI Taxonomy" id="1854492"/>
    <lineage>
        <taxon>Bacteria</taxon>
        <taxon>Pseudomonadati</taxon>
        <taxon>Campylobacterota</taxon>
        <taxon>Epsilonproteobacteria</taxon>
        <taxon>Campylobacterales</taxon>
        <taxon>Sulfurospirillaceae</taxon>
        <taxon>Sulfurospirillum</taxon>
    </lineage>
</organism>
<dbReference type="CDD" id="cd01949">
    <property type="entry name" value="GGDEF"/>
    <property type="match status" value="1"/>
</dbReference>
<dbReference type="RefSeq" id="WP_096047246.1">
    <property type="nucleotide sequence ID" value="NZ_CP023275.1"/>
</dbReference>
<evidence type="ECO:0000313" key="5">
    <source>
        <dbReference type="EMBL" id="ATB70359.1"/>
    </source>
</evidence>
<evidence type="ECO:0000256" key="3">
    <source>
        <dbReference type="SAM" id="Phobius"/>
    </source>
</evidence>
<dbReference type="InterPro" id="IPR029787">
    <property type="entry name" value="Nucleotide_cyclase"/>
</dbReference>
<accession>A0A290HYB8</accession>
<dbReference type="GO" id="GO:0005886">
    <property type="term" value="C:plasma membrane"/>
    <property type="evidence" value="ECO:0007669"/>
    <property type="project" value="TreeGrafter"/>
</dbReference>
<comment type="catalytic activity">
    <reaction evidence="2">
        <text>2 GTP = 3',3'-c-di-GMP + 2 diphosphate</text>
        <dbReference type="Rhea" id="RHEA:24898"/>
        <dbReference type="ChEBI" id="CHEBI:33019"/>
        <dbReference type="ChEBI" id="CHEBI:37565"/>
        <dbReference type="ChEBI" id="CHEBI:58805"/>
        <dbReference type="EC" id="2.7.7.65"/>
    </reaction>
</comment>
<proteinExistence type="predicted"/>
<dbReference type="OrthoDB" id="174578at2"/>
<dbReference type="GO" id="GO:0052621">
    <property type="term" value="F:diguanylate cyclase activity"/>
    <property type="evidence" value="ECO:0007669"/>
    <property type="project" value="UniProtKB-EC"/>
</dbReference>
<feature type="domain" description="GGDEF" evidence="4">
    <location>
        <begin position="687"/>
        <end position="821"/>
    </location>
</feature>
<evidence type="ECO:0000256" key="2">
    <source>
        <dbReference type="ARBA" id="ARBA00034247"/>
    </source>
</evidence>
<reference evidence="6" key="1">
    <citation type="submission" date="2017-09" db="EMBL/GenBank/DDBJ databases">
        <title>The complete genome of Sulfurospirillum sp. JPD-1.</title>
        <authorList>
            <person name="Goris T."/>
        </authorList>
    </citation>
    <scope>NUCLEOTIDE SEQUENCE [LARGE SCALE GENOMIC DNA]</scope>
    <source>
        <strain evidence="6">JPD-1</strain>
    </source>
</reference>
<dbReference type="FunFam" id="3.30.70.270:FF:000001">
    <property type="entry name" value="Diguanylate cyclase domain protein"/>
    <property type="match status" value="1"/>
</dbReference>
<protein>
    <recommendedName>
        <fullName evidence="1">diguanylate cyclase</fullName>
        <ecNumber evidence="1">2.7.7.65</ecNumber>
    </recommendedName>
</protein>
<keyword evidence="3" id="KW-0472">Membrane</keyword>
<dbReference type="Proteomes" id="UP000217349">
    <property type="component" value="Chromosome"/>
</dbReference>
<keyword evidence="5" id="KW-0418">Kinase</keyword>
<dbReference type="Gene3D" id="3.40.190.10">
    <property type="entry name" value="Periplasmic binding protein-like II"/>
    <property type="match status" value="4"/>
</dbReference>
<dbReference type="AlphaFoldDB" id="A0A290HYB8"/>
<dbReference type="SUPFAM" id="SSF53850">
    <property type="entry name" value="Periplasmic binding protein-like II"/>
    <property type="match status" value="2"/>
</dbReference>
<dbReference type="EC" id="2.7.7.65" evidence="1"/>